<reference evidence="2" key="1">
    <citation type="journal article" date="2014" name="Int. J. Syst. Evol. Microbiol.">
        <title>Complete genome of a new Firmicutes species belonging to the dominant human colonic microbiota ('Ruminococcus bicirculans') reveals two chromosomes and a selective capacity to utilize plant glucans.</title>
        <authorList>
            <consortium name="NISC Comparative Sequencing Program"/>
            <person name="Wegmann U."/>
            <person name="Louis P."/>
            <person name="Goesmann A."/>
            <person name="Henrissat B."/>
            <person name="Duncan S.H."/>
            <person name="Flint H.J."/>
        </authorList>
    </citation>
    <scope>NUCLEOTIDE SEQUENCE</scope>
    <source>
        <strain evidence="2">NBRC 103408</strain>
    </source>
</reference>
<reference evidence="2" key="2">
    <citation type="submission" date="2023-01" db="EMBL/GenBank/DDBJ databases">
        <title>Draft genome sequence of Sneathiella chinensis strain NBRC 103408.</title>
        <authorList>
            <person name="Sun Q."/>
            <person name="Mori K."/>
        </authorList>
    </citation>
    <scope>NUCLEOTIDE SEQUENCE</scope>
    <source>
        <strain evidence="2">NBRC 103408</strain>
    </source>
</reference>
<dbReference type="EMBL" id="BSNF01000008">
    <property type="protein sequence ID" value="GLQ07340.1"/>
    <property type="molecule type" value="Genomic_DNA"/>
</dbReference>
<dbReference type="Pfam" id="PF14436">
    <property type="entry name" value="EndoU_bacteria"/>
    <property type="match status" value="1"/>
</dbReference>
<accession>A0ABQ5U6L4</accession>
<dbReference type="Proteomes" id="UP001161409">
    <property type="component" value="Unassembled WGS sequence"/>
</dbReference>
<feature type="domain" description="Bacterial EndoU nuclease" evidence="1">
    <location>
        <begin position="60"/>
        <end position="179"/>
    </location>
</feature>
<gene>
    <name evidence="2" type="ORF">GCM10007924_25610</name>
</gene>
<sequence>MAPVRRNSLLRRAASTLLALSLVVAGLFAAGLLPANGPGPAAPDQAAPHWSATEPPLNLKHILDGEISRSGKPTGFHHRAGGRDTDTKRLKQRLSGPNKAGVYTAIVEIYDPDTGHWKQKFSSLFPDRFNRDQLVGAILNAYQQDSLPDRRKWRGPSGHGFQIEGYLLPDGRIITAYPLYRDDP</sequence>
<evidence type="ECO:0000313" key="2">
    <source>
        <dbReference type="EMBL" id="GLQ07340.1"/>
    </source>
</evidence>
<organism evidence="2 3">
    <name type="scientific">Sneathiella chinensis</name>
    <dbReference type="NCBI Taxonomy" id="349750"/>
    <lineage>
        <taxon>Bacteria</taxon>
        <taxon>Pseudomonadati</taxon>
        <taxon>Pseudomonadota</taxon>
        <taxon>Alphaproteobacteria</taxon>
        <taxon>Sneathiellales</taxon>
        <taxon>Sneathiellaceae</taxon>
        <taxon>Sneathiella</taxon>
    </lineage>
</organism>
<dbReference type="InterPro" id="IPR029501">
    <property type="entry name" value="EndoU_bac"/>
</dbReference>
<keyword evidence="3" id="KW-1185">Reference proteome</keyword>
<name>A0ABQ5U6L4_9PROT</name>
<comment type="caution">
    <text evidence="2">The sequence shown here is derived from an EMBL/GenBank/DDBJ whole genome shotgun (WGS) entry which is preliminary data.</text>
</comment>
<evidence type="ECO:0000259" key="1">
    <source>
        <dbReference type="Pfam" id="PF14436"/>
    </source>
</evidence>
<protein>
    <recommendedName>
        <fullName evidence="1">Bacterial EndoU nuclease domain-containing protein</fullName>
    </recommendedName>
</protein>
<evidence type="ECO:0000313" key="3">
    <source>
        <dbReference type="Proteomes" id="UP001161409"/>
    </source>
</evidence>
<proteinExistence type="predicted"/>
<dbReference type="RefSeq" id="WP_169561419.1">
    <property type="nucleotide sequence ID" value="NZ_BSNF01000008.1"/>
</dbReference>